<dbReference type="AlphaFoldDB" id="G5HTW5"/>
<proteinExistence type="predicted"/>
<dbReference type="HOGENOM" id="CLU_3373008_0_0_9"/>
<protein>
    <submittedName>
        <fullName evidence="1">Uncharacterized protein</fullName>
    </submittedName>
</protein>
<gene>
    <name evidence="1" type="ORF">HMPREF9469_06027</name>
</gene>
<accession>G5HTW5</accession>
<reference evidence="1 2" key="1">
    <citation type="submission" date="2011-08" db="EMBL/GenBank/DDBJ databases">
        <title>The Genome Sequence of Clostridium citroniae WAL-17108.</title>
        <authorList>
            <consortium name="The Broad Institute Genome Sequencing Platform"/>
            <person name="Earl A."/>
            <person name="Ward D."/>
            <person name="Feldgarden M."/>
            <person name="Gevers D."/>
            <person name="Finegold S.M."/>
            <person name="Summanen P.H."/>
            <person name="Molitoris D.R."/>
            <person name="Vaisanen M.L."/>
            <person name="Daigneault M."/>
            <person name="Allen-Vercoe E."/>
            <person name="Young S.K."/>
            <person name="Zeng Q."/>
            <person name="Gargeya S."/>
            <person name="Fitzgerald M."/>
            <person name="Haas B."/>
            <person name="Abouelleil A."/>
            <person name="Alvarado L."/>
            <person name="Arachchi H.M."/>
            <person name="Berlin A."/>
            <person name="Brown A."/>
            <person name="Chapman S.B."/>
            <person name="Chen Z."/>
            <person name="Dunbar C."/>
            <person name="Freedman E."/>
            <person name="Gearin G."/>
            <person name="Gellesch M."/>
            <person name="Goldberg J."/>
            <person name="Griggs A."/>
            <person name="Gujja S."/>
            <person name="Heiman D."/>
            <person name="Howarth C."/>
            <person name="Larson L."/>
            <person name="Lui A."/>
            <person name="MacDonald P.J.P."/>
            <person name="Montmayeur A."/>
            <person name="Murphy C."/>
            <person name="Neiman D."/>
            <person name="Pearson M."/>
            <person name="Priest M."/>
            <person name="Roberts A."/>
            <person name="Saif S."/>
            <person name="Shea T."/>
            <person name="Shenoy N."/>
            <person name="Sisk P."/>
            <person name="Stolte C."/>
            <person name="Sykes S."/>
            <person name="Wortman J."/>
            <person name="Nusbaum C."/>
            <person name="Birren B."/>
        </authorList>
    </citation>
    <scope>NUCLEOTIDE SEQUENCE [LARGE SCALE GENOMIC DNA]</scope>
    <source>
        <strain evidence="1 2">WAL-17108</strain>
    </source>
</reference>
<organism evidence="1 2">
    <name type="scientific">[Clostridium] citroniae WAL-17108</name>
    <dbReference type="NCBI Taxonomy" id="742733"/>
    <lineage>
        <taxon>Bacteria</taxon>
        <taxon>Bacillati</taxon>
        <taxon>Bacillota</taxon>
        <taxon>Clostridia</taxon>
        <taxon>Lachnospirales</taxon>
        <taxon>Lachnospiraceae</taxon>
        <taxon>Enterocloster</taxon>
    </lineage>
</organism>
<name>G5HTW5_9FIRM</name>
<dbReference type="EMBL" id="ADLJ01000057">
    <property type="protein sequence ID" value="EHE95165.1"/>
    <property type="molecule type" value="Genomic_DNA"/>
</dbReference>
<comment type="caution">
    <text evidence="1">The sequence shown here is derived from an EMBL/GenBank/DDBJ whole genome shotgun (WGS) entry which is preliminary data.</text>
</comment>
<dbReference type="Proteomes" id="UP000003763">
    <property type="component" value="Unassembled WGS sequence"/>
</dbReference>
<sequence>MKNNKHMLENLSKITKETDCIFIENIIIIIFYAT</sequence>
<evidence type="ECO:0000313" key="1">
    <source>
        <dbReference type="EMBL" id="EHE95165.1"/>
    </source>
</evidence>
<evidence type="ECO:0000313" key="2">
    <source>
        <dbReference type="Proteomes" id="UP000003763"/>
    </source>
</evidence>